<name>A0ABP8FLJ4_9ACTN</name>
<accession>A0ABP8FLJ4</accession>
<dbReference type="EMBL" id="BAABET010000003">
    <property type="protein sequence ID" value="GAA4306598.1"/>
    <property type="molecule type" value="Genomic_DNA"/>
</dbReference>
<evidence type="ECO:0000313" key="3">
    <source>
        <dbReference type="Proteomes" id="UP001501115"/>
    </source>
</evidence>
<feature type="compositionally biased region" description="Basic and acidic residues" evidence="1">
    <location>
        <begin position="53"/>
        <end position="66"/>
    </location>
</feature>
<comment type="caution">
    <text evidence="2">The sequence shown here is derived from an EMBL/GenBank/DDBJ whole genome shotgun (WGS) entry which is preliminary data.</text>
</comment>
<organism evidence="2 3">
    <name type="scientific">Streptomyces venetus</name>
    <dbReference type="NCBI Taxonomy" id="1701086"/>
    <lineage>
        <taxon>Bacteria</taxon>
        <taxon>Bacillati</taxon>
        <taxon>Actinomycetota</taxon>
        <taxon>Actinomycetes</taxon>
        <taxon>Kitasatosporales</taxon>
        <taxon>Streptomycetaceae</taxon>
        <taxon>Streptomyces</taxon>
    </lineage>
</organism>
<proteinExistence type="predicted"/>
<reference evidence="3" key="1">
    <citation type="journal article" date="2019" name="Int. J. Syst. Evol. Microbiol.">
        <title>The Global Catalogue of Microorganisms (GCM) 10K type strain sequencing project: providing services to taxonomists for standard genome sequencing and annotation.</title>
        <authorList>
            <consortium name="The Broad Institute Genomics Platform"/>
            <consortium name="The Broad Institute Genome Sequencing Center for Infectious Disease"/>
            <person name="Wu L."/>
            <person name="Ma J."/>
        </authorList>
    </citation>
    <scope>NUCLEOTIDE SEQUENCE [LARGE SCALE GENOMIC DNA]</scope>
    <source>
        <strain evidence="3">JCM 31290</strain>
    </source>
</reference>
<evidence type="ECO:0000256" key="1">
    <source>
        <dbReference type="SAM" id="MobiDB-lite"/>
    </source>
</evidence>
<keyword evidence="3" id="KW-1185">Reference proteome</keyword>
<feature type="region of interest" description="Disordered" evidence="1">
    <location>
        <begin position="51"/>
        <end position="78"/>
    </location>
</feature>
<dbReference type="Proteomes" id="UP001501115">
    <property type="component" value="Unassembled WGS sequence"/>
</dbReference>
<protein>
    <submittedName>
        <fullName evidence="2">Uncharacterized protein</fullName>
    </submittedName>
</protein>
<sequence length="105" mass="11209">MNPPTAPSPRPALTSPVRLIVRMAPASLSEELPGGSRRTRTHRIHDVIPSIPPERKERATFRHTPDTARSAGGTGEAPVGVSGLVVLGVSLQETRLQDGPFARSE</sequence>
<evidence type="ECO:0000313" key="2">
    <source>
        <dbReference type="EMBL" id="GAA4306598.1"/>
    </source>
</evidence>
<gene>
    <name evidence="2" type="ORF">GCM10023086_24930</name>
</gene>